<reference evidence="2 3" key="1">
    <citation type="journal article" date="2013" name="Mar. Genomics">
        <title>Expression of sulfatases in Rhodopirellula baltica and the diversity of sulfatases in the genus Rhodopirellula.</title>
        <authorList>
            <person name="Wegner C.E."/>
            <person name="Richter-Heitmann T."/>
            <person name="Klindworth A."/>
            <person name="Klockow C."/>
            <person name="Richter M."/>
            <person name="Achstetter T."/>
            <person name="Glockner F.O."/>
            <person name="Harder J."/>
        </authorList>
    </citation>
    <scope>NUCLEOTIDE SEQUENCE [LARGE SCALE GENOMIC DNA]</scope>
    <source>
        <strain evidence="2 3">SM41</strain>
    </source>
</reference>
<organism evidence="2 3">
    <name type="scientific">Rhodopirellula sallentina SM41</name>
    <dbReference type="NCBI Taxonomy" id="1263870"/>
    <lineage>
        <taxon>Bacteria</taxon>
        <taxon>Pseudomonadati</taxon>
        <taxon>Planctomycetota</taxon>
        <taxon>Planctomycetia</taxon>
        <taxon>Pirellulales</taxon>
        <taxon>Pirellulaceae</taxon>
        <taxon>Rhodopirellula</taxon>
    </lineage>
</organism>
<keyword evidence="3" id="KW-1185">Reference proteome</keyword>
<feature type="region of interest" description="Disordered" evidence="1">
    <location>
        <begin position="1"/>
        <end position="40"/>
    </location>
</feature>
<evidence type="ECO:0000313" key="2">
    <source>
        <dbReference type="EMBL" id="EMI55808.1"/>
    </source>
</evidence>
<dbReference type="PATRIC" id="fig|1263870.3.peg.2926"/>
<gene>
    <name evidence="2" type="ORF">RSSM_02754</name>
</gene>
<comment type="caution">
    <text evidence="2">The sequence shown here is derived from an EMBL/GenBank/DDBJ whole genome shotgun (WGS) entry which is preliminary data.</text>
</comment>
<dbReference type="AlphaFoldDB" id="M5UIF7"/>
<accession>M5UIF7</accession>
<dbReference type="EMBL" id="ANOH01000196">
    <property type="protein sequence ID" value="EMI55808.1"/>
    <property type="molecule type" value="Genomic_DNA"/>
</dbReference>
<evidence type="ECO:0000313" key="3">
    <source>
        <dbReference type="Proteomes" id="UP000011885"/>
    </source>
</evidence>
<dbReference type="Proteomes" id="UP000011885">
    <property type="component" value="Unassembled WGS sequence"/>
</dbReference>
<protein>
    <submittedName>
        <fullName evidence="2">Uncharacterized protein</fullName>
    </submittedName>
</protein>
<sequence length="40" mass="4180">MERKCGRGTQVVRSRSGLSRDGRVAKGGDGASDSVTSHFA</sequence>
<proteinExistence type="predicted"/>
<name>M5UIF7_9BACT</name>
<evidence type="ECO:0000256" key="1">
    <source>
        <dbReference type="SAM" id="MobiDB-lite"/>
    </source>
</evidence>